<evidence type="ECO:0008006" key="3">
    <source>
        <dbReference type="Google" id="ProtNLM"/>
    </source>
</evidence>
<dbReference type="InterPro" id="IPR025616">
    <property type="entry name" value="YpjP"/>
</dbReference>
<dbReference type="AlphaFoldDB" id="A0A165HJT1"/>
<dbReference type="OrthoDB" id="2435352at2"/>
<evidence type="ECO:0000313" key="2">
    <source>
        <dbReference type="Proteomes" id="UP000076490"/>
    </source>
</evidence>
<reference evidence="1 2" key="1">
    <citation type="submission" date="2016-01" db="EMBL/GenBank/DDBJ databases">
        <title>Whole genome sequencing of Bhargavaea cecembensis T14.</title>
        <authorList>
            <person name="Hong K.W."/>
        </authorList>
    </citation>
    <scope>NUCLEOTIDE SEQUENCE [LARGE SCALE GENOMIC DNA]</scope>
    <source>
        <strain evidence="1 2">T14</strain>
    </source>
</reference>
<comment type="caution">
    <text evidence="1">The sequence shown here is derived from an EMBL/GenBank/DDBJ whole genome shotgun (WGS) entry which is preliminary data.</text>
</comment>
<proteinExistence type="predicted"/>
<organism evidence="1 2">
    <name type="scientific">Bhargavaea cecembensis</name>
    <dbReference type="NCBI Taxonomy" id="394098"/>
    <lineage>
        <taxon>Bacteria</taxon>
        <taxon>Bacillati</taxon>
        <taxon>Bacillota</taxon>
        <taxon>Bacilli</taxon>
        <taxon>Bacillales</taxon>
        <taxon>Caryophanaceae</taxon>
        <taxon>Bhargavaea</taxon>
    </lineage>
</organism>
<dbReference type="EMBL" id="LQNT01000001">
    <property type="protein sequence ID" value="KZE40229.1"/>
    <property type="molecule type" value="Genomic_DNA"/>
</dbReference>
<accession>A0A165HJT1</accession>
<dbReference type="RefSeq" id="WP_063178615.1">
    <property type="nucleotide sequence ID" value="NZ_LQNT01000001.1"/>
</dbReference>
<sequence>MKKWIQKSLMAAVALVTFGFITPSHEIWDQLLDERGQKEIAGSTGTAVAAELPTTITEADEAPFSELAKAAARDQSYEKFGSKIGPAISDEFDQVILPKIEEAIEMTLSSIDDDAFRSLSISEHPAGGYSEKIFHIFDTESGRDLIRFHVRTDKRPLDGYYFNFHYHTAEDGYSRHIVLGDIFWSKNTPPKWLS</sequence>
<dbReference type="Proteomes" id="UP000076490">
    <property type="component" value="Unassembled WGS sequence"/>
</dbReference>
<protein>
    <recommendedName>
        <fullName evidence="3">Cell division protein FtsK</fullName>
    </recommendedName>
</protein>
<name>A0A165HJT1_9BACL</name>
<evidence type="ECO:0000313" key="1">
    <source>
        <dbReference type="EMBL" id="KZE40229.1"/>
    </source>
</evidence>
<dbReference type="Pfam" id="PF14005">
    <property type="entry name" value="YpjP"/>
    <property type="match status" value="1"/>
</dbReference>
<gene>
    <name evidence="1" type="ORF">AV656_02890</name>
</gene>